<dbReference type="PROSITE" id="PS50048">
    <property type="entry name" value="ZN2_CY6_FUNGAL_2"/>
    <property type="match status" value="1"/>
</dbReference>
<dbReference type="RefSeq" id="XP_020076408.1">
    <property type="nucleotide sequence ID" value="XM_020221403.1"/>
</dbReference>
<dbReference type="Pfam" id="PF11951">
    <property type="entry name" value="Fungal_trans_2"/>
    <property type="match status" value="1"/>
</dbReference>
<dbReference type="PROSITE" id="PS00463">
    <property type="entry name" value="ZN2_CY6_FUNGAL_1"/>
    <property type="match status" value="1"/>
</dbReference>
<dbReference type="SUPFAM" id="SSF57701">
    <property type="entry name" value="Zn2/Cys6 DNA-binding domain"/>
    <property type="match status" value="1"/>
</dbReference>
<dbReference type="InterPro" id="IPR036864">
    <property type="entry name" value="Zn2-C6_fun-type_DNA-bd_sf"/>
</dbReference>
<feature type="compositionally biased region" description="Polar residues" evidence="3">
    <location>
        <begin position="1"/>
        <end position="12"/>
    </location>
</feature>
<dbReference type="PANTHER" id="PTHR37534:SF43">
    <property type="entry name" value="FINGER DOMAIN PROTEIN, PUTATIVE (AFU_ORTHOLOGUE AFUA_1G01850)-RELATED"/>
    <property type="match status" value="1"/>
</dbReference>
<dbReference type="GO" id="GO:0045944">
    <property type="term" value="P:positive regulation of transcription by RNA polymerase II"/>
    <property type="evidence" value="ECO:0007669"/>
    <property type="project" value="TreeGrafter"/>
</dbReference>
<dbReference type="GO" id="GO:0000981">
    <property type="term" value="F:DNA-binding transcription factor activity, RNA polymerase II-specific"/>
    <property type="evidence" value="ECO:0007669"/>
    <property type="project" value="InterPro"/>
</dbReference>
<sequence>MNHSNNDNSADNQAKEEEESTTKPPRPKTQKIQRSRTGCSNCKKKKIRCSETRPSCENCIKTNSECDYSLKLTWGGRPYKDLLKRKEKYSVSQIKVKNENKSKRKKDIQFVVSDLSKNLSQASTPMSSLSSIQSIDRREKRKLTDTPESVSMDESSSLLSNSSPGSNKKRAMLSVGDFTPITDLALANQFEQVENGFLSPAFPIVEDDHEPEFNNSELSISDGIESLSNALDRISNGTHELNLQNSDIFNNLMMHDDKIKIEEFDKIDPFDEIGDSNQNFDNYSEDLAKIEFFFPKHPKLVSESLSSSSSPKTITYDNELALDEENSPYYDFSLIPPPLTPLPDYLLRIPLYRSLMHFWVEVFSNNLVPAPSNIYEDNPFKVLLPQMAMQIPSLLLILLTFAAKARTTLGENANYIPKELIDQLLSRACNELLKCLKNKDEAKSDGTLATVLLFSAYEIFFAESMERHRAHTTGARQIIRARNKEELAESSHSNVGVVPSRNEGDVSFFLMRWFLYVDVIGSLSTAKISSEPLYYDSETPLKTFDSKVEESDQDPKKDIDYLLGFDVNLFPKFAEISILIKKSENYNSDLIPVTLVTDALNLKENFTKAFEEGEARRQAELDLIFKKKYATSKDLNITNLIQQDKILRCTNKIFCDMGILNLYRRVLKIPRNSSLIQDLANGIGYILETTIPSLSSAEICTIFCLFCAGCETLDSSKRDLFFDRFTRLARSGSVSAKKGLQIMTRCWDTGEDWITSARALDIDIILL</sequence>
<evidence type="ECO:0000256" key="2">
    <source>
        <dbReference type="ARBA" id="ARBA00023242"/>
    </source>
</evidence>
<dbReference type="Pfam" id="PF00172">
    <property type="entry name" value="Zn_clus"/>
    <property type="match status" value="1"/>
</dbReference>
<comment type="subcellular location">
    <subcellularLocation>
        <location evidence="1">Nucleus</location>
    </subcellularLocation>
</comment>
<gene>
    <name evidence="5" type="ORF">HYPBUDRAFT_153166</name>
</gene>
<evidence type="ECO:0000313" key="6">
    <source>
        <dbReference type="Proteomes" id="UP000095085"/>
    </source>
</evidence>
<evidence type="ECO:0000259" key="4">
    <source>
        <dbReference type="PROSITE" id="PS50048"/>
    </source>
</evidence>
<evidence type="ECO:0000313" key="5">
    <source>
        <dbReference type="EMBL" id="ODV67341.1"/>
    </source>
</evidence>
<dbReference type="OrthoDB" id="5229455at2759"/>
<keyword evidence="6" id="KW-1185">Reference proteome</keyword>
<name>A0A1E4RJE6_9ASCO</name>
<dbReference type="STRING" id="984485.A0A1E4RJE6"/>
<dbReference type="Proteomes" id="UP000095085">
    <property type="component" value="Unassembled WGS sequence"/>
</dbReference>
<protein>
    <recommendedName>
        <fullName evidence="4">Zn(2)-C6 fungal-type domain-containing protein</fullName>
    </recommendedName>
</protein>
<evidence type="ECO:0000256" key="3">
    <source>
        <dbReference type="SAM" id="MobiDB-lite"/>
    </source>
</evidence>
<dbReference type="SMART" id="SM00066">
    <property type="entry name" value="GAL4"/>
    <property type="match status" value="1"/>
</dbReference>
<feature type="compositionally biased region" description="Low complexity" evidence="3">
    <location>
        <begin position="149"/>
        <end position="166"/>
    </location>
</feature>
<feature type="region of interest" description="Disordered" evidence="3">
    <location>
        <begin position="121"/>
        <end position="167"/>
    </location>
</feature>
<dbReference type="InterPro" id="IPR001138">
    <property type="entry name" value="Zn2Cys6_DnaBD"/>
</dbReference>
<feature type="region of interest" description="Disordered" evidence="3">
    <location>
        <begin position="1"/>
        <end position="39"/>
    </location>
</feature>
<dbReference type="EMBL" id="KV454541">
    <property type="protein sequence ID" value="ODV67341.1"/>
    <property type="molecule type" value="Genomic_DNA"/>
</dbReference>
<proteinExistence type="predicted"/>
<dbReference type="AlphaFoldDB" id="A0A1E4RJE6"/>
<dbReference type="GeneID" id="30995952"/>
<dbReference type="PANTHER" id="PTHR37534">
    <property type="entry name" value="TRANSCRIPTIONAL ACTIVATOR PROTEIN UGA3"/>
    <property type="match status" value="1"/>
</dbReference>
<evidence type="ECO:0000256" key="1">
    <source>
        <dbReference type="ARBA" id="ARBA00004123"/>
    </source>
</evidence>
<dbReference type="GO" id="GO:0005634">
    <property type="term" value="C:nucleus"/>
    <property type="evidence" value="ECO:0007669"/>
    <property type="project" value="UniProtKB-SubCell"/>
</dbReference>
<dbReference type="GO" id="GO:0000976">
    <property type="term" value="F:transcription cis-regulatory region binding"/>
    <property type="evidence" value="ECO:0007669"/>
    <property type="project" value="TreeGrafter"/>
</dbReference>
<dbReference type="InterPro" id="IPR021858">
    <property type="entry name" value="Fun_TF"/>
</dbReference>
<keyword evidence="2" id="KW-0539">Nucleus</keyword>
<dbReference type="GO" id="GO:0008270">
    <property type="term" value="F:zinc ion binding"/>
    <property type="evidence" value="ECO:0007669"/>
    <property type="project" value="InterPro"/>
</dbReference>
<feature type="compositionally biased region" description="Polar residues" evidence="3">
    <location>
        <begin position="121"/>
        <end position="134"/>
    </location>
</feature>
<dbReference type="CDD" id="cd00067">
    <property type="entry name" value="GAL4"/>
    <property type="match status" value="1"/>
</dbReference>
<feature type="compositionally biased region" description="Basic and acidic residues" evidence="3">
    <location>
        <begin position="135"/>
        <end position="145"/>
    </location>
</feature>
<reference evidence="6" key="1">
    <citation type="submission" date="2016-05" db="EMBL/GenBank/DDBJ databases">
        <title>Comparative genomics of biotechnologically important yeasts.</title>
        <authorList>
            <consortium name="DOE Joint Genome Institute"/>
            <person name="Riley R."/>
            <person name="Haridas S."/>
            <person name="Wolfe K.H."/>
            <person name="Lopes M.R."/>
            <person name="Hittinger C.T."/>
            <person name="Goker M."/>
            <person name="Salamov A."/>
            <person name="Wisecaver J."/>
            <person name="Long T.M."/>
            <person name="Aerts A.L."/>
            <person name="Barry K."/>
            <person name="Choi C."/>
            <person name="Clum A."/>
            <person name="Coughlan A.Y."/>
            <person name="Deshpande S."/>
            <person name="Douglass A.P."/>
            <person name="Hanson S.J."/>
            <person name="Klenk H.-P."/>
            <person name="Labutti K."/>
            <person name="Lapidus A."/>
            <person name="Lindquist E."/>
            <person name="Lipzen A."/>
            <person name="Meier-Kolthoff J.P."/>
            <person name="Ohm R.A."/>
            <person name="Otillar R.P."/>
            <person name="Pangilinan J."/>
            <person name="Peng Y."/>
            <person name="Rokas A."/>
            <person name="Rosa C.A."/>
            <person name="Scheuner C."/>
            <person name="Sibirny A.A."/>
            <person name="Slot J.C."/>
            <person name="Stielow J.B."/>
            <person name="Sun H."/>
            <person name="Kurtzman C.P."/>
            <person name="Blackwell M."/>
            <person name="Grigoriev I.V."/>
            <person name="Jeffries T.W."/>
        </authorList>
    </citation>
    <scope>NUCLEOTIDE SEQUENCE [LARGE SCALE GENOMIC DNA]</scope>
    <source>
        <strain evidence="6">NRRL Y-1933</strain>
    </source>
</reference>
<dbReference type="Gene3D" id="4.10.240.10">
    <property type="entry name" value="Zn(2)-C6 fungal-type DNA-binding domain"/>
    <property type="match status" value="1"/>
</dbReference>
<feature type="domain" description="Zn(2)-C6 fungal-type" evidence="4">
    <location>
        <begin position="38"/>
        <end position="68"/>
    </location>
</feature>
<accession>A0A1E4RJE6</accession>
<feature type="compositionally biased region" description="Basic residues" evidence="3">
    <location>
        <begin position="25"/>
        <end position="34"/>
    </location>
</feature>
<organism evidence="5 6">
    <name type="scientific">Hyphopichia burtonii NRRL Y-1933</name>
    <dbReference type="NCBI Taxonomy" id="984485"/>
    <lineage>
        <taxon>Eukaryota</taxon>
        <taxon>Fungi</taxon>
        <taxon>Dikarya</taxon>
        <taxon>Ascomycota</taxon>
        <taxon>Saccharomycotina</taxon>
        <taxon>Pichiomycetes</taxon>
        <taxon>Debaryomycetaceae</taxon>
        <taxon>Hyphopichia</taxon>
    </lineage>
</organism>